<feature type="compositionally biased region" description="Basic and acidic residues" evidence="1">
    <location>
        <begin position="1"/>
        <end position="10"/>
    </location>
</feature>
<feature type="region of interest" description="Disordered" evidence="1">
    <location>
        <begin position="1"/>
        <end position="87"/>
    </location>
</feature>
<proteinExistence type="predicted"/>
<feature type="compositionally biased region" description="Basic and acidic residues" evidence="1">
    <location>
        <begin position="53"/>
        <end position="80"/>
    </location>
</feature>
<gene>
    <name evidence="2" type="ORF">MUN78_13950</name>
</gene>
<sequence>MNTEQHHQDDRDEGADAGAGADTATGAETGRGSATRPETGAEGTIDAPVMDGATDHSETEVDPRKGQSDPALIRDIDAGKKTVNPYG</sequence>
<reference evidence="2 3" key="1">
    <citation type="submission" date="2022-04" db="EMBL/GenBank/DDBJ databases">
        <title>Leucobacter sp. isolated from rhizosphere of garlic.</title>
        <authorList>
            <person name="Won M."/>
            <person name="Lee C.-M."/>
            <person name="Woen H.-Y."/>
            <person name="Kwon S.-W."/>
        </authorList>
    </citation>
    <scope>NUCLEOTIDE SEQUENCE [LARGE SCALE GENOMIC DNA]</scope>
    <source>
        <strain evidence="2 3">H21R-40</strain>
    </source>
</reference>
<feature type="compositionally biased region" description="Low complexity" evidence="1">
    <location>
        <begin position="16"/>
        <end position="32"/>
    </location>
</feature>
<name>A0ABY4FKB3_9MICO</name>
<evidence type="ECO:0000313" key="2">
    <source>
        <dbReference type="EMBL" id="UOQ56759.1"/>
    </source>
</evidence>
<evidence type="ECO:0000256" key="1">
    <source>
        <dbReference type="SAM" id="MobiDB-lite"/>
    </source>
</evidence>
<dbReference type="RefSeq" id="WP_244727207.1">
    <property type="nucleotide sequence ID" value="NZ_CP095045.1"/>
</dbReference>
<evidence type="ECO:0000313" key="3">
    <source>
        <dbReference type="Proteomes" id="UP000831786"/>
    </source>
</evidence>
<protein>
    <submittedName>
        <fullName evidence="2">Uncharacterized protein</fullName>
    </submittedName>
</protein>
<dbReference type="EMBL" id="CP095045">
    <property type="protein sequence ID" value="UOQ56759.1"/>
    <property type="molecule type" value="Genomic_DNA"/>
</dbReference>
<organism evidence="2 3">
    <name type="scientific">Leucobacter allii</name>
    <dbReference type="NCBI Taxonomy" id="2932247"/>
    <lineage>
        <taxon>Bacteria</taxon>
        <taxon>Bacillati</taxon>
        <taxon>Actinomycetota</taxon>
        <taxon>Actinomycetes</taxon>
        <taxon>Micrococcales</taxon>
        <taxon>Microbacteriaceae</taxon>
        <taxon>Leucobacter</taxon>
    </lineage>
</organism>
<accession>A0ABY4FKB3</accession>
<dbReference type="Proteomes" id="UP000831786">
    <property type="component" value="Chromosome"/>
</dbReference>
<keyword evidence="3" id="KW-1185">Reference proteome</keyword>